<keyword evidence="2" id="KW-0813">Transport</keyword>
<dbReference type="GO" id="GO:0042597">
    <property type="term" value="C:periplasmic space"/>
    <property type="evidence" value="ECO:0007669"/>
    <property type="project" value="UniProtKB-ARBA"/>
</dbReference>
<comment type="caution">
    <text evidence="6">The sequence shown here is derived from an EMBL/GenBank/DDBJ whole genome shotgun (WGS) entry which is preliminary data.</text>
</comment>
<feature type="domain" description="Solute-binding protein family 5" evidence="5">
    <location>
        <begin position="70"/>
        <end position="433"/>
    </location>
</feature>
<dbReference type="GO" id="GO:0043190">
    <property type="term" value="C:ATP-binding cassette (ABC) transporter complex"/>
    <property type="evidence" value="ECO:0007669"/>
    <property type="project" value="InterPro"/>
</dbReference>
<dbReference type="Proteomes" id="UP000525389">
    <property type="component" value="Unassembled WGS sequence"/>
</dbReference>
<dbReference type="Gene3D" id="3.10.105.10">
    <property type="entry name" value="Dipeptide-binding Protein, Domain 3"/>
    <property type="match status" value="1"/>
</dbReference>
<organism evidence="6 7">
    <name type="scientific">Deinococcus budaensis</name>
    <dbReference type="NCBI Taxonomy" id="1665626"/>
    <lineage>
        <taxon>Bacteria</taxon>
        <taxon>Thermotogati</taxon>
        <taxon>Deinococcota</taxon>
        <taxon>Deinococci</taxon>
        <taxon>Deinococcales</taxon>
        <taxon>Deinococcaceae</taxon>
        <taxon>Deinococcus</taxon>
    </lineage>
</organism>
<dbReference type="SUPFAM" id="SSF53850">
    <property type="entry name" value="Periplasmic binding protein-like II"/>
    <property type="match status" value="1"/>
</dbReference>
<feature type="chain" id="PRO_5031022417" evidence="4">
    <location>
        <begin position="21"/>
        <end position="522"/>
    </location>
</feature>
<reference evidence="6 7" key="1">
    <citation type="submission" date="2020-08" db="EMBL/GenBank/DDBJ databases">
        <title>Genomic Encyclopedia of Type Strains, Phase IV (KMG-IV): sequencing the most valuable type-strain genomes for metagenomic binning, comparative biology and taxonomic classification.</title>
        <authorList>
            <person name="Goeker M."/>
        </authorList>
    </citation>
    <scope>NUCLEOTIDE SEQUENCE [LARGE SCALE GENOMIC DNA]</scope>
    <source>
        <strain evidence="6 7">DSM 101791</strain>
    </source>
</reference>
<proteinExistence type="inferred from homology"/>
<comment type="similarity">
    <text evidence="1">Belongs to the bacterial solute-binding protein 5 family.</text>
</comment>
<evidence type="ECO:0000259" key="5">
    <source>
        <dbReference type="Pfam" id="PF00496"/>
    </source>
</evidence>
<keyword evidence="7" id="KW-1185">Reference proteome</keyword>
<dbReference type="PANTHER" id="PTHR30290:SF9">
    <property type="entry name" value="OLIGOPEPTIDE-BINDING PROTEIN APPA"/>
    <property type="match status" value="1"/>
</dbReference>
<dbReference type="InterPro" id="IPR000914">
    <property type="entry name" value="SBP_5_dom"/>
</dbReference>
<dbReference type="Pfam" id="PF00496">
    <property type="entry name" value="SBP_bac_5"/>
    <property type="match status" value="1"/>
</dbReference>
<accession>A0A7W8LQP9</accession>
<dbReference type="PIRSF" id="PIRSF002741">
    <property type="entry name" value="MppA"/>
    <property type="match status" value="1"/>
</dbReference>
<evidence type="ECO:0000313" key="6">
    <source>
        <dbReference type="EMBL" id="MBB5234830.1"/>
    </source>
</evidence>
<dbReference type="GO" id="GO:0015833">
    <property type="term" value="P:peptide transport"/>
    <property type="evidence" value="ECO:0007669"/>
    <property type="project" value="TreeGrafter"/>
</dbReference>
<evidence type="ECO:0000256" key="2">
    <source>
        <dbReference type="ARBA" id="ARBA00022448"/>
    </source>
</evidence>
<name>A0A7W8LQP9_9DEIO</name>
<dbReference type="RefSeq" id="WP_184029152.1">
    <property type="nucleotide sequence ID" value="NZ_JACHFN010000007.1"/>
</dbReference>
<dbReference type="InterPro" id="IPR039424">
    <property type="entry name" value="SBP_5"/>
</dbReference>
<keyword evidence="3 4" id="KW-0732">Signal</keyword>
<protein>
    <submittedName>
        <fullName evidence="6">Peptide/nickel transport system substrate-binding protein</fullName>
    </submittedName>
</protein>
<dbReference type="Gene3D" id="3.40.190.10">
    <property type="entry name" value="Periplasmic binding protein-like II"/>
    <property type="match status" value="1"/>
</dbReference>
<evidence type="ECO:0000256" key="4">
    <source>
        <dbReference type="SAM" id="SignalP"/>
    </source>
</evidence>
<dbReference type="PANTHER" id="PTHR30290">
    <property type="entry name" value="PERIPLASMIC BINDING COMPONENT OF ABC TRANSPORTER"/>
    <property type="match status" value="1"/>
</dbReference>
<dbReference type="CDD" id="cd00995">
    <property type="entry name" value="PBP2_NikA_DppA_OppA_like"/>
    <property type="match status" value="1"/>
</dbReference>
<evidence type="ECO:0000313" key="7">
    <source>
        <dbReference type="Proteomes" id="UP000525389"/>
    </source>
</evidence>
<evidence type="ECO:0000256" key="3">
    <source>
        <dbReference type="ARBA" id="ARBA00022729"/>
    </source>
</evidence>
<dbReference type="AlphaFoldDB" id="A0A7W8LQP9"/>
<feature type="signal peptide" evidence="4">
    <location>
        <begin position="1"/>
        <end position="20"/>
    </location>
</feature>
<sequence length="522" mass="56875">MRKAAAAALSLALTAALASAAPVRGGTLVYGRYADSLLLDPVYTDANLDIWILTNLYETLIERVPGSDTFRGALASSYAFSKDGKTFTLTLRPGVKFSDGTPLTSADVKFSLDRARNPNHGAWNALLSSIRSVAARGNRVVITLSQPDPTLIAALATFNSAILPQKRYAATAGKDDAARAKAFAEKPVGTGPFVLSEWKRGSTMVLRRNPLYWKKGEDGQALPYLDAIRFEILPDDNTRILKLQSGEIQGAEFIPFARVGELKANPQLNMVLFPSTRRNFIVFNTRAKLGNGASNPLANLKLRQALNHATDKAALIRLVAFGNGKESRSFLASTTPLFAAQPGYPYNLAKARELFKASGVPANTALTLQIVAGNADQIALATALQQMWAALGVRLNITQLESATANARYAANDFQMQFNYWTDDIADPSQGTAYAAVYENAESFHTGFRSARVDALFAQSQKELDRAKRAALYRQIQGLHMQAAPMLFLYEQPFPVALRRSVKGFVQTPLGTNLFVNTFLEK</sequence>
<dbReference type="InterPro" id="IPR030678">
    <property type="entry name" value="Peptide/Ni-bd"/>
</dbReference>
<gene>
    <name evidence="6" type="ORF">HNQ09_002273</name>
</gene>
<dbReference type="GO" id="GO:1904680">
    <property type="term" value="F:peptide transmembrane transporter activity"/>
    <property type="evidence" value="ECO:0007669"/>
    <property type="project" value="TreeGrafter"/>
</dbReference>
<evidence type="ECO:0000256" key="1">
    <source>
        <dbReference type="ARBA" id="ARBA00005695"/>
    </source>
</evidence>
<dbReference type="EMBL" id="JACHFN010000007">
    <property type="protein sequence ID" value="MBB5234830.1"/>
    <property type="molecule type" value="Genomic_DNA"/>
</dbReference>